<accession>A0ABT6PHC8</accession>
<feature type="transmembrane region" description="Helical" evidence="1">
    <location>
        <begin position="104"/>
        <end position="126"/>
    </location>
</feature>
<organism evidence="2 3">
    <name type="scientific">Saccharopolyspora ipomoeae</name>
    <dbReference type="NCBI Taxonomy" id="3042027"/>
    <lineage>
        <taxon>Bacteria</taxon>
        <taxon>Bacillati</taxon>
        <taxon>Actinomycetota</taxon>
        <taxon>Actinomycetes</taxon>
        <taxon>Pseudonocardiales</taxon>
        <taxon>Pseudonocardiaceae</taxon>
        <taxon>Saccharopolyspora</taxon>
    </lineage>
</organism>
<comment type="caution">
    <text evidence="2">The sequence shown here is derived from an EMBL/GenBank/DDBJ whole genome shotgun (WGS) entry which is preliminary data.</text>
</comment>
<keyword evidence="1" id="KW-1133">Transmembrane helix</keyword>
<protein>
    <submittedName>
        <fullName evidence="2">Uncharacterized protein</fullName>
    </submittedName>
</protein>
<evidence type="ECO:0000256" key="1">
    <source>
        <dbReference type="SAM" id="Phobius"/>
    </source>
</evidence>
<feature type="transmembrane region" description="Helical" evidence="1">
    <location>
        <begin position="62"/>
        <end position="84"/>
    </location>
</feature>
<dbReference type="RefSeq" id="WP_281453763.1">
    <property type="nucleotide sequence ID" value="NZ_JASAOF010000001.1"/>
</dbReference>
<dbReference type="EMBL" id="JASAOF010000001">
    <property type="protein sequence ID" value="MDI2027400.1"/>
    <property type="molecule type" value="Genomic_DNA"/>
</dbReference>
<feature type="transmembrane region" description="Helical" evidence="1">
    <location>
        <begin position="20"/>
        <end position="41"/>
    </location>
</feature>
<proteinExistence type="predicted"/>
<keyword evidence="1" id="KW-0812">Transmembrane</keyword>
<name>A0ABT6PHC8_9PSEU</name>
<evidence type="ECO:0000313" key="2">
    <source>
        <dbReference type="EMBL" id="MDI2027400.1"/>
    </source>
</evidence>
<reference evidence="2 3" key="1">
    <citation type="submission" date="2023-04" db="EMBL/GenBank/DDBJ databases">
        <title>Draft genome sequence of Saccharopolyspora sp. TS4A08 isolated from sweet potato rhizospheric soil.</title>
        <authorList>
            <person name="Suksaard P."/>
            <person name="Duangmal K."/>
        </authorList>
    </citation>
    <scope>NUCLEOTIDE SEQUENCE [LARGE SCALE GENOMIC DNA]</scope>
    <source>
        <strain evidence="2 3">TS4A08</strain>
    </source>
</reference>
<gene>
    <name evidence="2" type="ORF">QFW96_02205</name>
</gene>
<keyword evidence="3" id="KW-1185">Reference proteome</keyword>
<dbReference type="Proteomes" id="UP001237595">
    <property type="component" value="Unassembled WGS sequence"/>
</dbReference>
<keyword evidence="1" id="KW-0472">Membrane</keyword>
<sequence>MAIYTQRSELPAATVGTTGINVLMGILSAFFCFCACAALTTGRFSAADDYLNLTFAANTRRALGALFAAALTTSGIAAVMFVATVGASQSWEPAKRLEINGQTIGYLVLLLAPFLLSALNAVIGWVHLRPPKTPPQAWPNPYGGMAPPH</sequence>
<evidence type="ECO:0000313" key="3">
    <source>
        <dbReference type="Proteomes" id="UP001237595"/>
    </source>
</evidence>